<feature type="domain" description="PapC-like C-terminal" evidence="10">
    <location>
        <begin position="783"/>
        <end position="839"/>
    </location>
</feature>
<sequence>MRQRQWRLMLCSFLFPAVSFGSTTSLADENSAGDGKMDYNASFIQGLDVDVSDYRYGNPVPEGTYTVDVVINENNRGKRSIVFRNISNDKRADACFTPEQIEELGIIADNKPAGQSENNINSGDGSCQPLSAYVSYAKAYYNTGDLVLNITVPQASLKHKLSDYIDPSRWEAGVTALFIDYNLNSYLSSSKSGNSSDKENYYNTNINWTAGLNFDGWRLRNRSNSVWSKNNSFSNKNIQLYAETDITPWESRLTLGETFTSGRIFDSYGIRGGILGTNTKMRPDSANNFKPVITGIADSNARVLIRQNNYTIYETTVTPGPFEISDYGALGTNGTLQMVIIEADGREKVQDIVFSAPPMMLKPGILQYSISAGELRDSSAGESPAVVEGELLQGINNFLTWYTGFQLSENYKSVAIGNALNTPIGGIALDMTHARSDLKEKSQSGESFRISYSRLFEETNTNVVVSSYRYSSDGYLSFRDASMIRARGENYNERRIDENGKLINSYLGVNAKNQYSLNLNQRLWDNSSVSVMGSYYDYWTDRQASSQWSVSYQQSLEYFSYSLAYQRSKTSENTYDNTYVLNINIPLYRGYNYQPAFNSLSLTTTRNADGNTSFYTSASGSQGDQSELSYNIGATANSHSDTSDSLTAAANYRSAVGTYGVTGSMNNRSNRQLSFSANGSIVAHPGGVTLGPSVGDAPFAIIEADGAEGAAAMNGSGSKIDSRGYAIVPYLNSYRENQVGLDASKAGPNVDLIDDLATVVPRDGAAIAVKIKTSVGKPVVLIVKDKNGKFLPIGTNIYDGSGEYQTIVGQAGMAYLRGWDGSSGALSVKSGTAGECVINPEPGIAQKIAAADNSVIQVEVKCI</sequence>
<dbReference type="Gene3D" id="2.60.40.3110">
    <property type="match status" value="1"/>
</dbReference>
<dbReference type="PANTHER" id="PTHR30451">
    <property type="entry name" value="OUTER MEMBRANE USHER PROTEIN"/>
    <property type="match status" value="1"/>
</dbReference>
<keyword evidence="7" id="KW-0472">Membrane</keyword>
<comment type="subcellular location">
    <subcellularLocation>
        <location evidence="1">Cell outer membrane</location>
        <topology evidence="1">Multi-pass membrane protein</topology>
    </subcellularLocation>
</comment>
<reference evidence="12" key="1">
    <citation type="submission" date="2022-08" db="EMBL/GenBank/DDBJ databases">
        <authorList>
            <person name="Dale J.L."/>
        </authorList>
    </citation>
    <scope>NUCLEOTIDE SEQUENCE</scope>
    <source>
        <strain evidence="12">2022EL-00758</strain>
    </source>
</reference>
<comment type="similarity">
    <text evidence="2">Belongs to the fimbrial export usher family.</text>
</comment>
<accession>A0A9Q4GRH0</accession>
<feature type="chain" id="PRO_5040395724" evidence="9">
    <location>
        <begin position="28"/>
        <end position="863"/>
    </location>
</feature>
<evidence type="ECO:0000313" key="12">
    <source>
        <dbReference type="EMBL" id="MCY0789462.1"/>
    </source>
</evidence>
<evidence type="ECO:0000256" key="5">
    <source>
        <dbReference type="ARBA" id="ARBA00022692"/>
    </source>
</evidence>
<evidence type="ECO:0000256" key="7">
    <source>
        <dbReference type="ARBA" id="ARBA00023136"/>
    </source>
</evidence>
<dbReference type="SUPFAM" id="SSF141729">
    <property type="entry name" value="FimD N-terminal domain-like"/>
    <property type="match status" value="1"/>
</dbReference>
<dbReference type="GO" id="GO:0009279">
    <property type="term" value="C:cell outer membrane"/>
    <property type="evidence" value="ECO:0007669"/>
    <property type="project" value="UniProtKB-SubCell"/>
</dbReference>
<evidence type="ECO:0000256" key="8">
    <source>
        <dbReference type="ARBA" id="ARBA00023237"/>
    </source>
</evidence>
<feature type="domain" description="PapC N-terminal" evidence="11">
    <location>
        <begin position="39"/>
        <end position="184"/>
    </location>
</feature>
<gene>
    <name evidence="12" type="ORF">N0392_07145</name>
</gene>
<dbReference type="EMBL" id="JAPNMI010000003">
    <property type="protein sequence ID" value="MCY0789462.1"/>
    <property type="molecule type" value="Genomic_DNA"/>
</dbReference>
<dbReference type="Pfam" id="PF13953">
    <property type="entry name" value="PapC_C"/>
    <property type="match status" value="1"/>
</dbReference>
<comment type="caution">
    <text evidence="12">The sequence shown here is derived from an EMBL/GenBank/DDBJ whole genome shotgun (WGS) entry which is preliminary data.</text>
</comment>
<dbReference type="RefSeq" id="WP_267785364.1">
    <property type="nucleotide sequence ID" value="NZ_JAPNMI010000003.1"/>
</dbReference>
<dbReference type="Gene3D" id="2.60.40.2070">
    <property type="match status" value="1"/>
</dbReference>
<dbReference type="Gene3D" id="2.60.40.2610">
    <property type="entry name" value="Outer membrane usher protein FimD, plug domain"/>
    <property type="match status" value="1"/>
</dbReference>
<evidence type="ECO:0000259" key="10">
    <source>
        <dbReference type="Pfam" id="PF13953"/>
    </source>
</evidence>
<dbReference type="InterPro" id="IPR042186">
    <property type="entry name" value="FimD_plug_dom"/>
</dbReference>
<evidence type="ECO:0000256" key="2">
    <source>
        <dbReference type="ARBA" id="ARBA00008064"/>
    </source>
</evidence>
<dbReference type="AlphaFoldDB" id="A0A9Q4GRH0"/>
<proteinExistence type="inferred from homology"/>
<evidence type="ECO:0000256" key="6">
    <source>
        <dbReference type="ARBA" id="ARBA00022729"/>
    </source>
</evidence>
<keyword evidence="3" id="KW-0813">Transport</keyword>
<dbReference type="InterPro" id="IPR025949">
    <property type="entry name" value="PapC-like_C"/>
</dbReference>
<evidence type="ECO:0000256" key="1">
    <source>
        <dbReference type="ARBA" id="ARBA00004571"/>
    </source>
</evidence>
<keyword evidence="4" id="KW-1134">Transmembrane beta strand</keyword>
<protein>
    <submittedName>
        <fullName evidence="12">Fimbrial biogenesis outer membrane usher protein</fullName>
    </submittedName>
</protein>
<dbReference type="InterPro" id="IPR037224">
    <property type="entry name" value="PapC_N_sf"/>
</dbReference>
<dbReference type="InterPro" id="IPR025885">
    <property type="entry name" value="PapC_N"/>
</dbReference>
<dbReference type="InterPro" id="IPR000015">
    <property type="entry name" value="Fimb_usher"/>
</dbReference>
<name>A0A9Q4GRH0_MORMO</name>
<dbReference type="PANTHER" id="PTHR30451:SF5">
    <property type="entry name" value="SLR0019 PROTEIN"/>
    <property type="match status" value="1"/>
</dbReference>
<dbReference type="Proteomes" id="UP001076655">
    <property type="component" value="Unassembled WGS sequence"/>
</dbReference>
<evidence type="ECO:0000256" key="9">
    <source>
        <dbReference type="SAM" id="SignalP"/>
    </source>
</evidence>
<evidence type="ECO:0000259" key="11">
    <source>
        <dbReference type="Pfam" id="PF13954"/>
    </source>
</evidence>
<evidence type="ECO:0000313" key="13">
    <source>
        <dbReference type="Proteomes" id="UP001076655"/>
    </source>
</evidence>
<keyword evidence="6 9" id="KW-0732">Signal</keyword>
<evidence type="ECO:0000256" key="3">
    <source>
        <dbReference type="ARBA" id="ARBA00022448"/>
    </source>
</evidence>
<dbReference type="Gene3D" id="3.10.20.410">
    <property type="match status" value="1"/>
</dbReference>
<dbReference type="InterPro" id="IPR043142">
    <property type="entry name" value="PapC-like_C_sf"/>
</dbReference>
<dbReference type="Pfam" id="PF13954">
    <property type="entry name" value="PapC_N"/>
    <property type="match status" value="1"/>
</dbReference>
<feature type="signal peptide" evidence="9">
    <location>
        <begin position="1"/>
        <end position="27"/>
    </location>
</feature>
<keyword evidence="8" id="KW-0998">Cell outer membrane</keyword>
<dbReference type="GO" id="GO:0015473">
    <property type="term" value="F:fimbrial usher porin activity"/>
    <property type="evidence" value="ECO:0007669"/>
    <property type="project" value="InterPro"/>
</dbReference>
<dbReference type="Pfam" id="PF00577">
    <property type="entry name" value="Usher"/>
    <property type="match status" value="1"/>
</dbReference>
<evidence type="ECO:0000256" key="4">
    <source>
        <dbReference type="ARBA" id="ARBA00022452"/>
    </source>
</evidence>
<dbReference type="GO" id="GO:0009297">
    <property type="term" value="P:pilus assembly"/>
    <property type="evidence" value="ECO:0007669"/>
    <property type="project" value="InterPro"/>
</dbReference>
<organism evidence="12 13">
    <name type="scientific">Morganella morganii</name>
    <name type="common">Proteus morganii</name>
    <dbReference type="NCBI Taxonomy" id="582"/>
    <lineage>
        <taxon>Bacteria</taxon>
        <taxon>Pseudomonadati</taxon>
        <taxon>Pseudomonadota</taxon>
        <taxon>Gammaproteobacteria</taxon>
        <taxon>Enterobacterales</taxon>
        <taxon>Morganellaceae</taxon>
        <taxon>Morganella</taxon>
    </lineage>
</organism>
<keyword evidence="5" id="KW-0812">Transmembrane</keyword>